<feature type="domain" description="GGDEF" evidence="2">
    <location>
        <begin position="230"/>
        <end position="357"/>
    </location>
</feature>
<dbReference type="SUPFAM" id="SSF55073">
    <property type="entry name" value="Nucleotide cyclase"/>
    <property type="match status" value="1"/>
</dbReference>
<feature type="transmembrane region" description="Helical" evidence="1">
    <location>
        <begin position="75"/>
        <end position="95"/>
    </location>
</feature>
<proteinExistence type="predicted"/>
<name>A0A1W1VQ13_9DEIO</name>
<sequence length="357" mass="38727">MFWSPRRTTSQAPHEQKFRHAALTAILFSSLATSVFAVLVAFPIGWSVVDQIGLFVLAVKNLFFLLWLRRFPRHTALVGGLYFLILSGAGVWKLARSLLFEQAANGLGIYSYWLPLAYIVAFLAFPGRVALGASASLLAVLTGVGVAFGLSDQIPLDVKRDQSALLVQVFLAHVTFISFFVLFGVLQDRYVTAISEAESEARTAYLDPLTGAPNRRRLMQGLAAGLERQEPLTVILFDLDHFKRVNDTFGHDAGDEVLRGTVAAGMAALRRDTLLGRWGGEEFLVVLPSTRLADGAVVAERLRLSVAEVVYGPGLHVTASFGVAEALPGEDVSGLLRRADEALYASKAAGRNQVRAA</sequence>
<protein>
    <submittedName>
        <fullName evidence="3">Diguanylate cyclase (GGDEF) domain-containing protein</fullName>
    </submittedName>
</protein>
<evidence type="ECO:0000256" key="1">
    <source>
        <dbReference type="SAM" id="Phobius"/>
    </source>
</evidence>
<keyword evidence="1" id="KW-0812">Transmembrane</keyword>
<feature type="transmembrane region" description="Helical" evidence="1">
    <location>
        <begin position="107"/>
        <end position="125"/>
    </location>
</feature>
<dbReference type="Proteomes" id="UP000192582">
    <property type="component" value="Unassembled WGS sequence"/>
</dbReference>
<evidence type="ECO:0000313" key="4">
    <source>
        <dbReference type="Proteomes" id="UP000192582"/>
    </source>
</evidence>
<accession>A0A1W1VQ13</accession>
<organism evidence="3 4">
    <name type="scientific">Deinococcus hopiensis KR-140</name>
    <dbReference type="NCBI Taxonomy" id="695939"/>
    <lineage>
        <taxon>Bacteria</taxon>
        <taxon>Thermotogati</taxon>
        <taxon>Deinococcota</taxon>
        <taxon>Deinococci</taxon>
        <taxon>Deinococcales</taxon>
        <taxon>Deinococcaceae</taxon>
        <taxon>Deinococcus</taxon>
    </lineage>
</organism>
<dbReference type="InterPro" id="IPR000160">
    <property type="entry name" value="GGDEF_dom"/>
</dbReference>
<dbReference type="Pfam" id="PF00990">
    <property type="entry name" value="GGDEF"/>
    <property type="match status" value="1"/>
</dbReference>
<dbReference type="PROSITE" id="PS50887">
    <property type="entry name" value="GGDEF"/>
    <property type="match status" value="1"/>
</dbReference>
<dbReference type="Gene3D" id="3.30.70.270">
    <property type="match status" value="1"/>
</dbReference>
<feature type="transmembrane region" description="Helical" evidence="1">
    <location>
        <begin position="163"/>
        <end position="186"/>
    </location>
</feature>
<dbReference type="InterPro" id="IPR043128">
    <property type="entry name" value="Rev_trsase/Diguanyl_cyclase"/>
</dbReference>
<keyword evidence="1" id="KW-1133">Transmembrane helix</keyword>
<dbReference type="GO" id="GO:0005886">
    <property type="term" value="C:plasma membrane"/>
    <property type="evidence" value="ECO:0007669"/>
    <property type="project" value="TreeGrafter"/>
</dbReference>
<dbReference type="PANTHER" id="PTHR45138">
    <property type="entry name" value="REGULATORY COMPONENTS OF SENSORY TRANSDUCTION SYSTEM"/>
    <property type="match status" value="1"/>
</dbReference>
<dbReference type="RefSeq" id="WP_084050022.1">
    <property type="nucleotide sequence ID" value="NZ_FWWU01000009.1"/>
</dbReference>
<keyword evidence="1" id="KW-0472">Membrane</keyword>
<dbReference type="GO" id="GO:0043709">
    <property type="term" value="P:cell adhesion involved in single-species biofilm formation"/>
    <property type="evidence" value="ECO:0007669"/>
    <property type="project" value="TreeGrafter"/>
</dbReference>
<dbReference type="GO" id="GO:1902201">
    <property type="term" value="P:negative regulation of bacterial-type flagellum-dependent cell motility"/>
    <property type="evidence" value="ECO:0007669"/>
    <property type="project" value="TreeGrafter"/>
</dbReference>
<dbReference type="OrthoDB" id="9759607at2"/>
<dbReference type="NCBIfam" id="TIGR00254">
    <property type="entry name" value="GGDEF"/>
    <property type="match status" value="1"/>
</dbReference>
<dbReference type="EMBL" id="FWWU01000009">
    <property type="protein sequence ID" value="SMB95426.1"/>
    <property type="molecule type" value="Genomic_DNA"/>
</dbReference>
<dbReference type="STRING" id="695939.SAMN00790413_02836"/>
<feature type="transmembrane region" description="Helical" evidence="1">
    <location>
        <begin position="52"/>
        <end position="68"/>
    </location>
</feature>
<dbReference type="CDD" id="cd01949">
    <property type="entry name" value="GGDEF"/>
    <property type="match status" value="1"/>
</dbReference>
<dbReference type="PANTHER" id="PTHR45138:SF9">
    <property type="entry name" value="DIGUANYLATE CYCLASE DGCM-RELATED"/>
    <property type="match status" value="1"/>
</dbReference>
<feature type="transmembrane region" description="Helical" evidence="1">
    <location>
        <begin position="21"/>
        <end position="46"/>
    </location>
</feature>
<dbReference type="FunFam" id="3.30.70.270:FF:000001">
    <property type="entry name" value="Diguanylate cyclase domain protein"/>
    <property type="match status" value="1"/>
</dbReference>
<keyword evidence="4" id="KW-1185">Reference proteome</keyword>
<dbReference type="SMART" id="SM00267">
    <property type="entry name" value="GGDEF"/>
    <property type="match status" value="1"/>
</dbReference>
<evidence type="ECO:0000313" key="3">
    <source>
        <dbReference type="EMBL" id="SMB95426.1"/>
    </source>
</evidence>
<feature type="transmembrane region" description="Helical" evidence="1">
    <location>
        <begin position="132"/>
        <end position="151"/>
    </location>
</feature>
<dbReference type="GO" id="GO:0052621">
    <property type="term" value="F:diguanylate cyclase activity"/>
    <property type="evidence" value="ECO:0007669"/>
    <property type="project" value="TreeGrafter"/>
</dbReference>
<dbReference type="InterPro" id="IPR050469">
    <property type="entry name" value="Diguanylate_Cyclase"/>
</dbReference>
<dbReference type="AlphaFoldDB" id="A0A1W1VQ13"/>
<reference evidence="3 4" key="1">
    <citation type="submission" date="2017-04" db="EMBL/GenBank/DDBJ databases">
        <authorList>
            <person name="Afonso C.L."/>
            <person name="Miller P.J."/>
            <person name="Scott M.A."/>
            <person name="Spackman E."/>
            <person name="Goraichik I."/>
            <person name="Dimitrov K.M."/>
            <person name="Suarez D.L."/>
            <person name="Swayne D.E."/>
        </authorList>
    </citation>
    <scope>NUCLEOTIDE SEQUENCE [LARGE SCALE GENOMIC DNA]</scope>
    <source>
        <strain evidence="3 4">KR-140</strain>
    </source>
</reference>
<evidence type="ECO:0000259" key="2">
    <source>
        <dbReference type="PROSITE" id="PS50887"/>
    </source>
</evidence>
<gene>
    <name evidence="3" type="ORF">SAMN00790413_02836</name>
</gene>
<dbReference type="InterPro" id="IPR029787">
    <property type="entry name" value="Nucleotide_cyclase"/>
</dbReference>